<accession>A0A087SRD3</accession>
<evidence type="ECO:0000313" key="2">
    <source>
        <dbReference type="Proteomes" id="UP000028924"/>
    </source>
</evidence>
<name>A0A087SRD3_AUXPR</name>
<evidence type="ECO:0000313" key="1">
    <source>
        <dbReference type="EMBL" id="KFM28287.1"/>
    </source>
</evidence>
<reference evidence="1 2" key="1">
    <citation type="journal article" date="2014" name="BMC Genomics">
        <title>Oil accumulation mechanisms of the oleaginous microalga Chlorella protothecoides revealed through its genome, transcriptomes, and proteomes.</title>
        <authorList>
            <person name="Gao C."/>
            <person name="Wang Y."/>
            <person name="Shen Y."/>
            <person name="Yan D."/>
            <person name="He X."/>
            <person name="Dai J."/>
            <person name="Wu Q."/>
        </authorList>
    </citation>
    <scope>NUCLEOTIDE SEQUENCE [LARGE SCALE GENOMIC DNA]</scope>
    <source>
        <strain evidence="1 2">0710</strain>
    </source>
</reference>
<dbReference type="Proteomes" id="UP000028924">
    <property type="component" value="Unassembled WGS sequence"/>
</dbReference>
<dbReference type="GeneID" id="23612957"/>
<dbReference type="RefSeq" id="XP_011401301.1">
    <property type="nucleotide sequence ID" value="XM_011402999.1"/>
</dbReference>
<gene>
    <name evidence="1" type="ORF">F751_1566</name>
</gene>
<dbReference type="AlphaFoldDB" id="A0A087SRD3"/>
<keyword evidence="2" id="KW-1185">Reference proteome</keyword>
<sequence>MRSHPKTDGEPDASVYSTAHIMHSMFTPGTSRVSFELEESIAMQLASDMRGDRLCSVACSLASCLILRGSSVDNLVLPVSLISDHVQSLIIRLQHLPHDVVLEVKHPTTTEPLAQLDLPLAAGGRWLGSCKYSLAEAHIPSTLPTLRLFTNKLAQWLTHFLKQSFEESWEKHMLEIQQQGSPAKPPSCTEVKSIC</sequence>
<dbReference type="EMBL" id="KL662166">
    <property type="protein sequence ID" value="KFM28287.1"/>
    <property type="molecule type" value="Genomic_DNA"/>
</dbReference>
<organism evidence="1 2">
    <name type="scientific">Auxenochlorella protothecoides</name>
    <name type="common">Green microalga</name>
    <name type="synonym">Chlorella protothecoides</name>
    <dbReference type="NCBI Taxonomy" id="3075"/>
    <lineage>
        <taxon>Eukaryota</taxon>
        <taxon>Viridiplantae</taxon>
        <taxon>Chlorophyta</taxon>
        <taxon>core chlorophytes</taxon>
        <taxon>Trebouxiophyceae</taxon>
        <taxon>Chlorellales</taxon>
        <taxon>Chlorellaceae</taxon>
        <taxon>Auxenochlorella</taxon>
    </lineage>
</organism>
<dbReference type="KEGG" id="apro:F751_1566"/>
<proteinExistence type="predicted"/>
<protein>
    <submittedName>
        <fullName evidence="1">Uncharacterized protein</fullName>
    </submittedName>
</protein>